<dbReference type="Proteomes" id="UP000095283">
    <property type="component" value="Unplaced"/>
</dbReference>
<accession>A0A1I7XSJ3</accession>
<name>A0A1I7XSJ3_HETBA</name>
<evidence type="ECO:0000313" key="1">
    <source>
        <dbReference type="Proteomes" id="UP000095283"/>
    </source>
</evidence>
<dbReference type="AlphaFoldDB" id="A0A1I7XSJ3"/>
<sequence>MNALLCFHTAWSQRVKFINRLMEWYVIRNICTLCAIHETCHSTFSAIKVSSFKLFLFHFINYVNLYCCCCVLPQQISIEDVSVNYKLPDVLKDIENGSSGRIQLMKSNLESKIDSKIDNLGRMVKADIGALSGQVKGQSIGFGIFGGLFGAISETYINPSRGTIEEEGIERTDHPTFLFVLRTPSLSFRLFLLCLYYIPYLFPYFPL</sequence>
<organism evidence="1 2">
    <name type="scientific">Heterorhabditis bacteriophora</name>
    <name type="common">Entomopathogenic nematode worm</name>
    <dbReference type="NCBI Taxonomy" id="37862"/>
    <lineage>
        <taxon>Eukaryota</taxon>
        <taxon>Metazoa</taxon>
        <taxon>Ecdysozoa</taxon>
        <taxon>Nematoda</taxon>
        <taxon>Chromadorea</taxon>
        <taxon>Rhabditida</taxon>
        <taxon>Rhabditina</taxon>
        <taxon>Rhabditomorpha</taxon>
        <taxon>Strongyloidea</taxon>
        <taxon>Heterorhabditidae</taxon>
        <taxon>Heterorhabditis</taxon>
    </lineage>
</organism>
<evidence type="ECO:0000313" key="2">
    <source>
        <dbReference type="WBParaSite" id="Hba_20297"/>
    </source>
</evidence>
<protein>
    <submittedName>
        <fullName evidence="2">Uncharacterized protein</fullName>
    </submittedName>
</protein>
<keyword evidence="1" id="KW-1185">Reference proteome</keyword>
<dbReference type="WBParaSite" id="Hba_20297">
    <property type="protein sequence ID" value="Hba_20297"/>
    <property type="gene ID" value="Hba_20297"/>
</dbReference>
<proteinExistence type="predicted"/>
<reference evidence="2" key="1">
    <citation type="submission" date="2016-11" db="UniProtKB">
        <authorList>
            <consortium name="WormBaseParasite"/>
        </authorList>
    </citation>
    <scope>IDENTIFICATION</scope>
</reference>